<dbReference type="Gene3D" id="3.30.1340.30">
    <property type="match status" value="1"/>
</dbReference>
<sequence>MQDVALYRRLRDAVDHALEGADVDVGICPDKGIITLTGRVASRGAQILIEDAVGRLAGDFTIVNQVKVDPLLCRRAARFH</sequence>
<accession>A0ABU0DFD3</accession>
<dbReference type="RefSeq" id="WP_307059104.1">
    <property type="nucleotide sequence ID" value="NZ_JAUSUH010000002.1"/>
</dbReference>
<comment type="caution">
    <text evidence="2">The sequence shown here is derived from an EMBL/GenBank/DDBJ whole genome shotgun (WGS) entry which is preliminary data.</text>
</comment>
<evidence type="ECO:0000313" key="2">
    <source>
        <dbReference type="EMBL" id="MDQ0347131.1"/>
    </source>
</evidence>
<evidence type="ECO:0000259" key="1">
    <source>
        <dbReference type="Pfam" id="PF04972"/>
    </source>
</evidence>
<protein>
    <recommendedName>
        <fullName evidence="1">BON domain-containing protein</fullName>
    </recommendedName>
</protein>
<dbReference type="Pfam" id="PF04972">
    <property type="entry name" value="BON"/>
    <property type="match status" value="1"/>
</dbReference>
<gene>
    <name evidence="2" type="ORF">J2S76_001548</name>
</gene>
<organism evidence="2 3">
    <name type="scientific">Ancylobacter vacuolatus</name>
    <dbReference type="NCBI Taxonomy" id="223389"/>
    <lineage>
        <taxon>Bacteria</taxon>
        <taxon>Pseudomonadati</taxon>
        <taxon>Pseudomonadota</taxon>
        <taxon>Alphaproteobacteria</taxon>
        <taxon>Hyphomicrobiales</taxon>
        <taxon>Xanthobacteraceae</taxon>
        <taxon>Ancylobacter</taxon>
    </lineage>
</organism>
<dbReference type="EMBL" id="JAUSUH010000002">
    <property type="protein sequence ID" value="MDQ0347131.1"/>
    <property type="molecule type" value="Genomic_DNA"/>
</dbReference>
<dbReference type="Proteomes" id="UP001238467">
    <property type="component" value="Unassembled WGS sequence"/>
</dbReference>
<feature type="domain" description="BON" evidence="1">
    <location>
        <begin position="12"/>
        <end position="70"/>
    </location>
</feature>
<proteinExistence type="predicted"/>
<reference evidence="2 3" key="1">
    <citation type="submission" date="2023-07" db="EMBL/GenBank/DDBJ databases">
        <title>Genomic Encyclopedia of Type Strains, Phase IV (KMG-IV): sequencing the most valuable type-strain genomes for metagenomic binning, comparative biology and taxonomic classification.</title>
        <authorList>
            <person name="Goeker M."/>
        </authorList>
    </citation>
    <scope>NUCLEOTIDE SEQUENCE [LARGE SCALE GENOMIC DNA]</scope>
    <source>
        <strain evidence="2 3">DSM 1277</strain>
    </source>
</reference>
<keyword evidence="3" id="KW-1185">Reference proteome</keyword>
<evidence type="ECO:0000313" key="3">
    <source>
        <dbReference type="Proteomes" id="UP001238467"/>
    </source>
</evidence>
<name>A0ABU0DFD3_9HYPH</name>
<dbReference type="InterPro" id="IPR007055">
    <property type="entry name" value="BON_dom"/>
</dbReference>